<evidence type="ECO:0000256" key="5">
    <source>
        <dbReference type="ARBA" id="ARBA00022884"/>
    </source>
</evidence>
<comment type="catalytic activity">
    <reaction evidence="10">
        <text>L-serine = pyruvate + NH4(+)</text>
        <dbReference type="Rhea" id="RHEA:19169"/>
        <dbReference type="ChEBI" id="CHEBI:15361"/>
        <dbReference type="ChEBI" id="CHEBI:28938"/>
        <dbReference type="ChEBI" id="CHEBI:33384"/>
        <dbReference type="EC" id="4.3.1.17"/>
    </reaction>
</comment>
<evidence type="ECO:0000313" key="14">
    <source>
        <dbReference type="EMBL" id="EUB59196.1"/>
    </source>
</evidence>
<keyword evidence="5 11" id="KW-0694">RNA-binding</keyword>
<comment type="cofactor">
    <cofactor evidence="1">
        <name>pyridoxal 5'-phosphate</name>
        <dbReference type="ChEBI" id="CHEBI:597326"/>
    </cofactor>
</comment>
<dbReference type="InterPro" id="IPR036052">
    <property type="entry name" value="TrpB-like_PALP_sf"/>
</dbReference>
<evidence type="ECO:0000256" key="4">
    <source>
        <dbReference type="ARBA" id="ARBA00022737"/>
    </source>
</evidence>
<evidence type="ECO:0000256" key="3">
    <source>
        <dbReference type="ARBA" id="ARBA00012093"/>
    </source>
</evidence>
<dbReference type="GO" id="GO:0005737">
    <property type="term" value="C:cytoplasm"/>
    <property type="evidence" value="ECO:0007669"/>
    <property type="project" value="UniProtKB-ARBA"/>
</dbReference>
<dbReference type="Pfam" id="PF00291">
    <property type="entry name" value="PALP"/>
    <property type="match status" value="1"/>
</dbReference>
<sequence length="867" mass="92833">MLPNGFSSNPLNGLFSTQNEGSSIFGSADATFNASQDLSQPLRPLCLQQNIVNSSPNLNIGLEDRSRTNLIINYLPQSFDQVDLQRLFERLGPIRQCKLIRDKNTGASLCYGFVDYMNPQHAQLAISTYHGFETEGKRLRVAFACSGGRKYASGRSNDVSPESNIENIIGWELYVFGFPIEISEAELVNLFSCFGSVLNVRVLTAADLQRLPPSVSSIMADVISNVTDGVFGTGAQPRFKTVSVILEEKQSCDVAVTRLHGIAVGDGSLSLRAHIAGPVTRETCTMMILNSRQNLGPVGGPSRSTPFLPNVLSERISSLGISSNSHRAQPLRIFNPNESNENSIPLSSHNRSLARSRAVGILSIAENPDFSDIFEGHMPSGQSRSFVDSLATKVESNNILERSGLALTKGESSIWSSSGASSAIDLYRNSRQLDALLPRRLSIITPTVNSSYLSYALSQTGGRGVVELKLEFLQPTGSVALRAMDFIVRKLVSQGAQHIVCPTTGNAGVAAAVVAQNHNIACTVVTPESDTFTKKRLSVEAPLAKLVASGSSFADAVHRAEQIVSEANQPFSAVGDPIPVKLVHPYETPDLWCGYESIVEELTTQPDVIVTPVGGGALLSGVIQSLWNRGWTSTHVIAMEPEGCDRLGRAVGSLRPITNVSGPTSTVISTLSVSAPLPRAVNVCQCYPITIMSCTDAEAIDAVRRFLDDHGVLLDPASGVALAAIYNGSVARLQSEGVIPRLARVCILVTGGRNISVQHLTELEKTVKTSQIVNGARSFGFSQTQPFFAAESLLADLDNDGDDTTMDSRTASSSTDANSVNSKLGNGGEEHTSNQDHEFGVSSTRDTRRILAAHSSTPRGYRASVAS</sequence>
<feature type="compositionally biased region" description="Basic and acidic residues" evidence="12">
    <location>
        <begin position="828"/>
        <end position="849"/>
    </location>
</feature>
<dbReference type="SMART" id="SM00360">
    <property type="entry name" value="RRM"/>
    <property type="match status" value="2"/>
</dbReference>
<dbReference type="InterPro" id="IPR035979">
    <property type="entry name" value="RBD_domain_sf"/>
</dbReference>
<name>W6UE85_ECHGR</name>
<dbReference type="PROSITE" id="PS50102">
    <property type="entry name" value="RRM"/>
    <property type="match status" value="1"/>
</dbReference>
<dbReference type="STRING" id="6210.W6UE85"/>
<dbReference type="GO" id="GO:0004794">
    <property type="term" value="F:threonine deaminase activity"/>
    <property type="evidence" value="ECO:0007669"/>
    <property type="project" value="TreeGrafter"/>
</dbReference>
<gene>
    <name evidence="14" type="ORF">EGR_05924</name>
</gene>
<dbReference type="PRINTS" id="PR00961">
    <property type="entry name" value="HUDSXLRNA"/>
</dbReference>
<protein>
    <recommendedName>
        <fullName evidence="3">L-serine ammonia-lyase</fullName>
        <ecNumber evidence="3">4.3.1.17</ecNumber>
    </recommendedName>
    <alternativeName>
        <fullName evidence="8">L-serine deaminase</fullName>
    </alternativeName>
    <alternativeName>
        <fullName evidence="9">L-threonine dehydratase</fullName>
    </alternativeName>
</protein>
<evidence type="ECO:0000256" key="9">
    <source>
        <dbReference type="ARBA" id="ARBA00042605"/>
    </source>
</evidence>
<feature type="domain" description="RRM" evidence="13">
    <location>
        <begin position="68"/>
        <end position="146"/>
    </location>
</feature>
<dbReference type="GO" id="GO:0003941">
    <property type="term" value="F:L-serine ammonia-lyase activity"/>
    <property type="evidence" value="ECO:0007669"/>
    <property type="project" value="UniProtKB-EC"/>
</dbReference>
<dbReference type="PANTHER" id="PTHR48078">
    <property type="entry name" value="THREONINE DEHYDRATASE, MITOCHONDRIAL-RELATED"/>
    <property type="match status" value="1"/>
</dbReference>
<dbReference type="Pfam" id="PF00076">
    <property type="entry name" value="RRM_1"/>
    <property type="match status" value="1"/>
</dbReference>
<dbReference type="InterPro" id="IPR012677">
    <property type="entry name" value="Nucleotide-bd_a/b_plait_sf"/>
</dbReference>
<dbReference type="SUPFAM" id="SSF54928">
    <property type="entry name" value="RNA-binding domain, RBD"/>
    <property type="match status" value="1"/>
</dbReference>
<organism evidence="14 15">
    <name type="scientific">Echinococcus granulosus</name>
    <name type="common">Hydatid tapeworm</name>
    <dbReference type="NCBI Taxonomy" id="6210"/>
    <lineage>
        <taxon>Eukaryota</taxon>
        <taxon>Metazoa</taxon>
        <taxon>Spiralia</taxon>
        <taxon>Lophotrochozoa</taxon>
        <taxon>Platyhelminthes</taxon>
        <taxon>Cestoda</taxon>
        <taxon>Eucestoda</taxon>
        <taxon>Cyclophyllidea</taxon>
        <taxon>Taeniidae</taxon>
        <taxon>Echinococcus</taxon>
        <taxon>Echinococcus granulosus group</taxon>
    </lineage>
</organism>
<comment type="caution">
    <text evidence="14">The sequence shown here is derived from an EMBL/GenBank/DDBJ whole genome shotgun (WGS) entry which is preliminary data.</text>
</comment>
<reference evidence="14 15" key="1">
    <citation type="journal article" date="2013" name="Nat. Genet.">
        <title>The genome of the hydatid tapeworm Echinococcus granulosus.</title>
        <authorList>
            <person name="Zheng H."/>
            <person name="Zhang W."/>
            <person name="Zhang L."/>
            <person name="Zhang Z."/>
            <person name="Li J."/>
            <person name="Lu G."/>
            <person name="Zhu Y."/>
            <person name="Wang Y."/>
            <person name="Huang Y."/>
            <person name="Liu J."/>
            <person name="Kang H."/>
            <person name="Chen J."/>
            <person name="Wang L."/>
            <person name="Chen A."/>
            <person name="Yu S."/>
            <person name="Gao Z."/>
            <person name="Jin L."/>
            <person name="Gu W."/>
            <person name="Wang Z."/>
            <person name="Zhao L."/>
            <person name="Shi B."/>
            <person name="Wen H."/>
            <person name="Lin R."/>
            <person name="Jones M.K."/>
            <person name="Brejova B."/>
            <person name="Vinar T."/>
            <person name="Zhao G."/>
            <person name="McManus D.P."/>
            <person name="Chen Z."/>
            <person name="Zhou Y."/>
            <person name="Wang S."/>
        </authorList>
    </citation>
    <scope>NUCLEOTIDE SEQUENCE [LARGE SCALE GENOMIC DNA]</scope>
</reference>
<dbReference type="GO" id="GO:0006567">
    <property type="term" value="P:L-threonine catabolic process"/>
    <property type="evidence" value="ECO:0007669"/>
    <property type="project" value="TreeGrafter"/>
</dbReference>
<dbReference type="GeneID" id="36341639"/>
<dbReference type="OMA" id="QCKLIRD"/>
<dbReference type="GO" id="GO:0010629">
    <property type="term" value="P:negative regulation of gene expression"/>
    <property type="evidence" value="ECO:0007669"/>
    <property type="project" value="UniProtKB-ARBA"/>
</dbReference>
<dbReference type="GO" id="GO:0006565">
    <property type="term" value="P:L-serine catabolic process"/>
    <property type="evidence" value="ECO:0007669"/>
    <property type="project" value="TreeGrafter"/>
</dbReference>
<evidence type="ECO:0000256" key="10">
    <source>
        <dbReference type="ARBA" id="ARBA00049406"/>
    </source>
</evidence>
<feature type="region of interest" description="Disordered" evidence="12">
    <location>
        <begin position="799"/>
        <end position="867"/>
    </location>
</feature>
<dbReference type="AlphaFoldDB" id="W6UE85"/>
<dbReference type="GO" id="GO:0009967">
    <property type="term" value="P:positive regulation of signal transduction"/>
    <property type="evidence" value="ECO:0007669"/>
    <property type="project" value="UniProtKB-ARBA"/>
</dbReference>
<dbReference type="KEGG" id="egl:EGR_05924"/>
<dbReference type="InterPro" id="IPR050147">
    <property type="entry name" value="Ser/Thr_Dehydratase"/>
</dbReference>
<dbReference type="InterPro" id="IPR001926">
    <property type="entry name" value="TrpB-like_PALP"/>
</dbReference>
<keyword evidence="6" id="KW-0663">Pyridoxal phosphate</keyword>
<dbReference type="GO" id="GO:1990904">
    <property type="term" value="C:ribonucleoprotein complex"/>
    <property type="evidence" value="ECO:0007669"/>
    <property type="project" value="InterPro"/>
</dbReference>
<dbReference type="InterPro" id="IPR002343">
    <property type="entry name" value="Hud_Sxl_RNA"/>
</dbReference>
<evidence type="ECO:0000256" key="1">
    <source>
        <dbReference type="ARBA" id="ARBA00001933"/>
    </source>
</evidence>
<evidence type="ECO:0000259" key="13">
    <source>
        <dbReference type="PROSITE" id="PS50102"/>
    </source>
</evidence>
<keyword evidence="7" id="KW-0456">Lyase</keyword>
<dbReference type="EC" id="4.3.1.17" evidence="3"/>
<dbReference type="Proteomes" id="UP000019149">
    <property type="component" value="Unassembled WGS sequence"/>
</dbReference>
<comment type="similarity">
    <text evidence="2">Belongs to the serine/threonine dehydratase family.</text>
</comment>
<evidence type="ECO:0000313" key="15">
    <source>
        <dbReference type="Proteomes" id="UP000019149"/>
    </source>
</evidence>
<keyword evidence="4" id="KW-0677">Repeat</keyword>
<evidence type="ECO:0000256" key="11">
    <source>
        <dbReference type="PROSITE-ProRule" id="PRU00176"/>
    </source>
</evidence>
<dbReference type="CDD" id="cd12375">
    <property type="entry name" value="RRM1_Hu_like"/>
    <property type="match status" value="1"/>
</dbReference>
<dbReference type="FunFam" id="3.30.70.330:FF:000383">
    <property type="entry name" value="Sex lethal, isoform D"/>
    <property type="match status" value="1"/>
</dbReference>
<evidence type="ECO:0000256" key="12">
    <source>
        <dbReference type="SAM" id="MobiDB-lite"/>
    </source>
</evidence>
<dbReference type="CTD" id="36341639"/>
<dbReference type="GO" id="GO:0009097">
    <property type="term" value="P:isoleucine biosynthetic process"/>
    <property type="evidence" value="ECO:0007669"/>
    <property type="project" value="TreeGrafter"/>
</dbReference>
<dbReference type="EMBL" id="APAU02000048">
    <property type="protein sequence ID" value="EUB59196.1"/>
    <property type="molecule type" value="Genomic_DNA"/>
</dbReference>
<dbReference type="GO" id="GO:0003729">
    <property type="term" value="F:mRNA binding"/>
    <property type="evidence" value="ECO:0007669"/>
    <property type="project" value="UniProtKB-ARBA"/>
</dbReference>
<evidence type="ECO:0000256" key="6">
    <source>
        <dbReference type="ARBA" id="ARBA00022898"/>
    </source>
</evidence>
<evidence type="ECO:0000256" key="8">
    <source>
        <dbReference type="ARBA" id="ARBA00041766"/>
    </source>
</evidence>
<dbReference type="OrthoDB" id="7773036at2759"/>
<dbReference type="Gene3D" id="3.40.50.1100">
    <property type="match status" value="2"/>
</dbReference>
<evidence type="ECO:0000256" key="2">
    <source>
        <dbReference type="ARBA" id="ARBA00010869"/>
    </source>
</evidence>
<dbReference type="PANTHER" id="PTHR48078:SF2">
    <property type="entry name" value="CATABOLIC L-SERINE_THREONINE DEHYDRATASE"/>
    <property type="match status" value="1"/>
</dbReference>
<feature type="compositionally biased region" description="Polar residues" evidence="12">
    <location>
        <begin position="808"/>
        <end position="824"/>
    </location>
</feature>
<dbReference type="InterPro" id="IPR000504">
    <property type="entry name" value="RRM_dom"/>
</dbReference>
<proteinExistence type="inferred from homology"/>
<evidence type="ECO:0000256" key="7">
    <source>
        <dbReference type="ARBA" id="ARBA00023239"/>
    </source>
</evidence>
<dbReference type="SUPFAM" id="SSF53686">
    <property type="entry name" value="Tryptophan synthase beta subunit-like PLP-dependent enzymes"/>
    <property type="match status" value="1"/>
</dbReference>
<dbReference type="Gene3D" id="3.30.70.330">
    <property type="match status" value="1"/>
</dbReference>
<dbReference type="RefSeq" id="XP_024350392.1">
    <property type="nucleotide sequence ID" value="XM_024495173.1"/>
</dbReference>
<accession>W6UE85</accession>
<keyword evidence="15" id="KW-1185">Reference proteome</keyword>